<evidence type="ECO:0000256" key="1">
    <source>
        <dbReference type="SAM" id="MobiDB-lite"/>
    </source>
</evidence>
<reference evidence="2 3" key="1">
    <citation type="journal article" date="2014" name="BMC Genomics">
        <title>Comparative genome sequencing reveals chemotype-specific gene clusters in the toxigenic black mold Stachybotrys.</title>
        <authorList>
            <person name="Semeiks J."/>
            <person name="Borek D."/>
            <person name="Otwinowski Z."/>
            <person name="Grishin N.V."/>
        </authorList>
    </citation>
    <scope>NUCLEOTIDE SEQUENCE [LARGE SCALE GENOMIC DNA]</scope>
    <source>
        <strain evidence="2 3">IBT 40285</strain>
    </source>
</reference>
<dbReference type="EMBL" id="KL660665">
    <property type="protein sequence ID" value="KFA64640.1"/>
    <property type="molecule type" value="Genomic_DNA"/>
</dbReference>
<gene>
    <name evidence="2" type="ORF">S40285_10161</name>
</gene>
<keyword evidence="3" id="KW-1185">Reference proteome</keyword>
<dbReference type="HOGENOM" id="CLU_105152_0_0_1"/>
<proteinExistence type="predicted"/>
<organism evidence="2 3">
    <name type="scientific">Stachybotrys chlorohalonatus (strain IBT 40285)</name>
    <dbReference type="NCBI Taxonomy" id="1283841"/>
    <lineage>
        <taxon>Eukaryota</taxon>
        <taxon>Fungi</taxon>
        <taxon>Dikarya</taxon>
        <taxon>Ascomycota</taxon>
        <taxon>Pezizomycotina</taxon>
        <taxon>Sordariomycetes</taxon>
        <taxon>Hypocreomycetidae</taxon>
        <taxon>Hypocreales</taxon>
        <taxon>Stachybotryaceae</taxon>
        <taxon>Stachybotrys</taxon>
    </lineage>
</organism>
<dbReference type="InParanoid" id="A0A084QL05"/>
<evidence type="ECO:0000313" key="3">
    <source>
        <dbReference type="Proteomes" id="UP000028524"/>
    </source>
</evidence>
<dbReference type="Proteomes" id="UP000028524">
    <property type="component" value="Unassembled WGS sequence"/>
</dbReference>
<evidence type="ECO:0000313" key="2">
    <source>
        <dbReference type="EMBL" id="KFA64640.1"/>
    </source>
</evidence>
<protein>
    <submittedName>
        <fullName evidence="2">Uncharacterized protein</fullName>
    </submittedName>
</protein>
<feature type="compositionally biased region" description="Polar residues" evidence="1">
    <location>
        <begin position="1"/>
        <end position="13"/>
    </location>
</feature>
<feature type="region of interest" description="Disordered" evidence="1">
    <location>
        <begin position="1"/>
        <end position="44"/>
    </location>
</feature>
<feature type="compositionally biased region" description="Basic residues" evidence="1">
    <location>
        <begin position="15"/>
        <end position="26"/>
    </location>
</feature>
<dbReference type="OrthoDB" id="5148140at2759"/>
<accession>A0A084QL05</accession>
<sequence>MNQVVLASSQSNHAPRVHNLSRHSKQPHGSNSSRPPSHRASCRVLDSQRQTMDMYYEPRPRRQYRRPRKTVRFLDEDDVISYHPRDYHAAGAALISRHELPNGRPRWSCQPCAQQALDYIRAGCMIQIPVGIESIDECCLYASDTGLPCCALEKLKQRQYGAYDGRYRIVDPVHMYVDVPHHHYIPQDYYLPSARVPRYIEHEIDVRDITEAMSISDRRLGEATRQTGIG</sequence>
<name>A0A084QL05_STAC4</name>
<dbReference type="AlphaFoldDB" id="A0A084QL05"/>